<reference evidence="2 3" key="1">
    <citation type="submission" date="2023-03" db="EMBL/GenBank/DDBJ databases">
        <title>High recombination rates correlate with genetic variation in Cardiocondyla obscurior ants.</title>
        <authorList>
            <person name="Errbii M."/>
        </authorList>
    </citation>
    <scope>NUCLEOTIDE SEQUENCE [LARGE SCALE GENOMIC DNA]</scope>
    <source>
        <strain evidence="2">Alpha-2009</strain>
        <tissue evidence="2">Whole body</tissue>
    </source>
</reference>
<organism evidence="2 3">
    <name type="scientific">Cardiocondyla obscurior</name>
    <dbReference type="NCBI Taxonomy" id="286306"/>
    <lineage>
        <taxon>Eukaryota</taxon>
        <taxon>Metazoa</taxon>
        <taxon>Ecdysozoa</taxon>
        <taxon>Arthropoda</taxon>
        <taxon>Hexapoda</taxon>
        <taxon>Insecta</taxon>
        <taxon>Pterygota</taxon>
        <taxon>Neoptera</taxon>
        <taxon>Endopterygota</taxon>
        <taxon>Hymenoptera</taxon>
        <taxon>Apocrita</taxon>
        <taxon>Aculeata</taxon>
        <taxon>Formicoidea</taxon>
        <taxon>Formicidae</taxon>
        <taxon>Myrmicinae</taxon>
        <taxon>Cardiocondyla</taxon>
    </lineage>
</organism>
<feature type="region of interest" description="Disordered" evidence="1">
    <location>
        <begin position="132"/>
        <end position="157"/>
    </location>
</feature>
<proteinExistence type="predicted"/>
<keyword evidence="3" id="KW-1185">Reference proteome</keyword>
<dbReference type="AlphaFoldDB" id="A0AAW2EF78"/>
<evidence type="ECO:0000256" key="1">
    <source>
        <dbReference type="SAM" id="MobiDB-lite"/>
    </source>
</evidence>
<evidence type="ECO:0000313" key="3">
    <source>
        <dbReference type="Proteomes" id="UP001430953"/>
    </source>
</evidence>
<sequence>MRRAPTSTFPPFKVSHLHAHYILPFTPVAATNDAIIRALYDRAATADRRLISSFQQRFCKSSISHHAVDKNIIGSSESQLPIGSGRGSLEEQDIIAENPPCNYNRDVLKWSYIKKGRTSAPRVAFTPYSRVARAGSRARKQQIASGASQEGEDVSSF</sequence>
<name>A0AAW2EF78_9HYME</name>
<evidence type="ECO:0000313" key="2">
    <source>
        <dbReference type="EMBL" id="KAL0101378.1"/>
    </source>
</evidence>
<comment type="caution">
    <text evidence="2">The sequence shown here is derived from an EMBL/GenBank/DDBJ whole genome shotgun (WGS) entry which is preliminary data.</text>
</comment>
<gene>
    <name evidence="2" type="ORF">PUN28_018894</name>
</gene>
<dbReference type="Proteomes" id="UP001430953">
    <property type="component" value="Unassembled WGS sequence"/>
</dbReference>
<dbReference type="EMBL" id="JADYXP020000024">
    <property type="protein sequence ID" value="KAL0101378.1"/>
    <property type="molecule type" value="Genomic_DNA"/>
</dbReference>
<protein>
    <submittedName>
        <fullName evidence="2">Uncharacterized protein</fullName>
    </submittedName>
</protein>
<accession>A0AAW2EF78</accession>